<evidence type="ECO:0000256" key="7">
    <source>
        <dbReference type="SAM" id="Phobius"/>
    </source>
</evidence>
<comment type="caution">
    <text evidence="9">The sequence shown here is derived from an EMBL/GenBank/DDBJ whole genome shotgun (WGS) entry which is preliminary data.</text>
</comment>
<feature type="compositionally biased region" description="Low complexity" evidence="6">
    <location>
        <begin position="191"/>
        <end position="212"/>
    </location>
</feature>
<dbReference type="CDD" id="cd01659">
    <property type="entry name" value="TRX_superfamily"/>
    <property type="match status" value="1"/>
</dbReference>
<accession>A0A0M8MAE3</accession>
<evidence type="ECO:0000313" key="10">
    <source>
        <dbReference type="Proteomes" id="UP000037755"/>
    </source>
</evidence>
<dbReference type="InterPro" id="IPR009908">
    <property type="entry name" value="Methylamine_util_MauE"/>
</dbReference>
<dbReference type="InterPro" id="IPR036249">
    <property type="entry name" value="Thioredoxin-like_sf"/>
</dbReference>
<dbReference type="PROSITE" id="PS51352">
    <property type="entry name" value="THIOREDOXIN_2"/>
    <property type="match status" value="1"/>
</dbReference>
<name>A0A0M8MAE3_9FLAO</name>
<dbReference type="RefSeq" id="WP_054407329.1">
    <property type="nucleotide sequence ID" value="NZ_FOYA01000007.1"/>
</dbReference>
<dbReference type="Pfam" id="PF07291">
    <property type="entry name" value="MauE"/>
    <property type="match status" value="1"/>
</dbReference>
<dbReference type="OrthoDB" id="648842at2"/>
<dbReference type="PATRIC" id="fig|1202724.3.peg.1613"/>
<organism evidence="9 10">
    <name type="scientific">Flavobacterium akiainvivens</name>
    <dbReference type="NCBI Taxonomy" id="1202724"/>
    <lineage>
        <taxon>Bacteria</taxon>
        <taxon>Pseudomonadati</taxon>
        <taxon>Bacteroidota</taxon>
        <taxon>Flavobacteriia</taxon>
        <taxon>Flavobacteriales</taxon>
        <taxon>Flavobacteriaceae</taxon>
        <taxon>Flavobacterium</taxon>
    </lineage>
</organism>
<dbReference type="InterPro" id="IPR017937">
    <property type="entry name" value="Thioredoxin_CS"/>
</dbReference>
<feature type="transmembrane region" description="Helical" evidence="7">
    <location>
        <begin position="125"/>
        <end position="143"/>
    </location>
</feature>
<dbReference type="SUPFAM" id="SSF52833">
    <property type="entry name" value="Thioredoxin-like"/>
    <property type="match status" value="1"/>
</dbReference>
<evidence type="ECO:0000256" key="3">
    <source>
        <dbReference type="ARBA" id="ARBA00022989"/>
    </source>
</evidence>
<comment type="subcellular location">
    <subcellularLocation>
        <location evidence="1">Membrane</location>
        <topology evidence="1">Multi-pass membrane protein</topology>
    </subcellularLocation>
</comment>
<dbReference type="Gene3D" id="3.40.30.10">
    <property type="entry name" value="Glutaredoxin"/>
    <property type="match status" value="1"/>
</dbReference>
<evidence type="ECO:0000256" key="5">
    <source>
        <dbReference type="ARBA" id="ARBA00023284"/>
    </source>
</evidence>
<evidence type="ECO:0000256" key="1">
    <source>
        <dbReference type="ARBA" id="ARBA00004141"/>
    </source>
</evidence>
<dbReference type="GO" id="GO:0016020">
    <property type="term" value="C:membrane"/>
    <property type="evidence" value="ECO:0007669"/>
    <property type="project" value="UniProtKB-SubCell"/>
</dbReference>
<feature type="transmembrane region" description="Helical" evidence="7">
    <location>
        <begin position="82"/>
        <end position="100"/>
    </location>
</feature>
<feature type="domain" description="Thioredoxin" evidence="8">
    <location>
        <begin position="219"/>
        <end position="365"/>
    </location>
</feature>
<reference evidence="9 10" key="1">
    <citation type="submission" date="2015-08" db="EMBL/GenBank/DDBJ databases">
        <title>Whole genome sequence of Flavobacterium akiainvivens IK-1T, from decaying Wikstroemia oahuensis, an endemic Hawaiian shrub.</title>
        <authorList>
            <person name="Wan X."/>
            <person name="Hou S."/>
            <person name="Saito J."/>
            <person name="Donachie S."/>
        </authorList>
    </citation>
    <scope>NUCLEOTIDE SEQUENCE [LARGE SCALE GENOMIC DNA]</scope>
    <source>
        <strain evidence="9 10">IK-1</strain>
    </source>
</reference>
<keyword evidence="3 7" id="KW-1133">Transmembrane helix</keyword>
<dbReference type="UniPathway" id="UPA00895"/>
<feature type="transmembrane region" description="Helical" evidence="7">
    <location>
        <begin position="12"/>
        <end position="30"/>
    </location>
</feature>
<dbReference type="STRING" id="1202724.AM493_07775"/>
<dbReference type="PROSITE" id="PS00194">
    <property type="entry name" value="THIOREDOXIN_1"/>
    <property type="match status" value="1"/>
</dbReference>
<feature type="region of interest" description="Disordered" evidence="6">
    <location>
        <begin position="191"/>
        <end position="241"/>
    </location>
</feature>
<dbReference type="Proteomes" id="UP000037755">
    <property type="component" value="Unassembled WGS sequence"/>
</dbReference>
<dbReference type="EMBL" id="LIYD01000005">
    <property type="protein sequence ID" value="KOS05945.1"/>
    <property type="molecule type" value="Genomic_DNA"/>
</dbReference>
<proteinExistence type="predicted"/>
<feature type="transmembrane region" description="Helical" evidence="7">
    <location>
        <begin position="152"/>
        <end position="170"/>
    </location>
</feature>
<dbReference type="AlphaFoldDB" id="A0A0M8MAE3"/>
<keyword evidence="4 7" id="KW-0472">Membrane</keyword>
<evidence type="ECO:0000256" key="4">
    <source>
        <dbReference type="ARBA" id="ARBA00023136"/>
    </source>
</evidence>
<dbReference type="InterPro" id="IPR013766">
    <property type="entry name" value="Thioredoxin_domain"/>
</dbReference>
<sequence length="365" mass="39678">MENNNKQNLGYILRGVIAILFLVSAVAKLYPSPHFAITTFEMKQLLPMGFGEGLAKFLSRTLIGVEFALGFLILQPHFLKKVVIPATIALLAVFIIQLGIEIGMNGNQGNCGCFGELLPMTPIEAIIKNIVAIGLLIWLQILLKSTPDKRNPWVLVGVTAVCIAGVVIAVEATKGKSETGVVVYDETEVDTVAPETPQDTTPPTDTAALPAQGTPVAPVSPSTEAVEAAKPAQEEGPKPVKSPYSQYFANADKGKKIIAFFAPGCEHCRDTAKQLAAMKAKDKNFPDVYIIFMDEEADLIPDFFAFAGKKYPYTVLEVGTFWKVLGMQNDTPGIIYQYNGNKVKEWQGINDQKFKAAELQAALKK</sequence>
<evidence type="ECO:0000313" key="9">
    <source>
        <dbReference type="EMBL" id="KOS05945.1"/>
    </source>
</evidence>
<evidence type="ECO:0000256" key="2">
    <source>
        <dbReference type="ARBA" id="ARBA00022692"/>
    </source>
</evidence>
<evidence type="ECO:0000256" key="6">
    <source>
        <dbReference type="SAM" id="MobiDB-lite"/>
    </source>
</evidence>
<evidence type="ECO:0000259" key="8">
    <source>
        <dbReference type="PROSITE" id="PS51352"/>
    </source>
</evidence>
<gene>
    <name evidence="9" type="ORF">AM493_07775</name>
</gene>
<feature type="transmembrane region" description="Helical" evidence="7">
    <location>
        <begin position="57"/>
        <end position="75"/>
    </location>
</feature>
<keyword evidence="5" id="KW-0676">Redox-active center</keyword>
<keyword evidence="10" id="KW-1185">Reference proteome</keyword>
<protein>
    <submittedName>
        <fullName evidence="9">Protein tlpB</fullName>
    </submittedName>
</protein>
<dbReference type="GO" id="GO:0030416">
    <property type="term" value="P:methylamine metabolic process"/>
    <property type="evidence" value="ECO:0007669"/>
    <property type="project" value="InterPro"/>
</dbReference>
<keyword evidence="2 7" id="KW-0812">Transmembrane</keyword>